<dbReference type="OrthoDB" id="8716700at2"/>
<protein>
    <submittedName>
        <fullName evidence="1">N-formylglutamate deformylase</fullName>
        <ecNumber evidence="1">3.5.1.68</ecNumber>
    </submittedName>
</protein>
<proteinExistence type="predicted"/>
<dbReference type="NCBIfam" id="TIGR02017">
    <property type="entry name" value="hutG_amidohyd"/>
    <property type="match status" value="1"/>
</dbReference>
<dbReference type="InterPro" id="IPR007709">
    <property type="entry name" value="N-FG_amidohydro"/>
</dbReference>
<dbReference type="Pfam" id="PF05013">
    <property type="entry name" value="FGase"/>
    <property type="match status" value="1"/>
</dbReference>
<evidence type="ECO:0000313" key="1">
    <source>
        <dbReference type="EMBL" id="QJQ06792.1"/>
    </source>
</evidence>
<dbReference type="InterPro" id="IPR010247">
    <property type="entry name" value="HutG_amidohyd"/>
</dbReference>
<dbReference type="SUPFAM" id="SSF53187">
    <property type="entry name" value="Zn-dependent exopeptidases"/>
    <property type="match status" value="1"/>
</dbReference>
<accession>A0A6M4A5Z5</accession>
<dbReference type="AlphaFoldDB" id="A0A6M4A5Z5"/>
<keyword evidence="2" id="KW-1185">Reference proteome</keyword>
<dbReference type="GO" id="GO:0050129">
    <property type="term" value="F:N-formylglutamate deformylase activity"/>
    <property type="evidence" value="ECO:0007669"/>
    <property type="project" value="UniProtKB-EC"/>
</dbReference>
<keyword evidence="1" id="KW-0378">Hydrolase</keyword>
<name>A0A6M4A5Z5_9BURK</name>
<sequence>MKQPFHFHQGHIPLLISMPHVGTSIAPEVSAQLLPAAQEKADTDWHLPQLYNMAHELGASVIHAEYSRYVIDLNRSSDDSNLYPGQDTTGLCPLDTFAKQPLYAAGQMPDAAEVQRRIAQYWQPYHQQLQSELERLRALHGVAVLWDAHSIASQVPRFFQGKLPDLNFGTADQKSCDAGMQQALGATLAASDTPYSHVFNGRFKGGYITRNYGQPERNIHAVQLEMSQCIYMDEAAPYAYRPDLAAQVQPLLRELLATCVNWAQQHQGGAK</sequence>
<dbReference type="Gene3D" id="3.40.630.40">
    <property type="entry name" value="Zn-dependent exopeptidases"/>
    <property type="match status" value="1"/>
</dbReference>
<dbReference type="EMBL" id="CP051152">
    <property type="protein sequence ID" value="QJQ06792.1"/>
    <property type="molecule type" value="Genomic_DNA"/>
</dbReference>
<dbReference type="KEGG" id="upi:EJG51_014140"/>
<reference evidence="1 2" key="1">
    <citation type="journal article" date="2019" name="Int. J. Syst. Evol. Microbiol.">
        <title>Undibacterium piscinae sp. nov., isolated from Korean shiner intestine.</title>
        <authorList>
            <person name="Lee S.Y."/>
            <person name="Kang W."/>
            <person name="Kim P.S."/>
            <person name="Kim H.S."/>
            <person name="Sung H."/>
            <person name="Shin N.R."/>
            <person name="Whon T.W."/>
            <person name="Yun J.H."/>
            <person name="Lee J.Y."/>
            <person name="Lee J.Y."/>
            <person name="Jung M.J."/>
            <person name="Jeong Y.S."/>
            <person name="Tak E.J."/>
            <person name="Han J.E."/>
            <person name="Hyun D.W."/>
            <person name="Kang M.S."/>
            <person name="Lee K.E."/>
            <person name="Lee B.H."/>
            <person name="Bae J.W."/>
        </authorList>
    </citation>
    <scope>NUCLEOTIDE SEQUENCE [LARGE SCALE GENOMIC DNA]</scope>
    <source>
        <strain evidence="1 2">S11R28</strain>
    </source>
</reference>
<dbReference type="EC" id="3.5.1.68" evidence="1"/>
<gene>
    <name evidence="1" type="primary">hutG</name>
    <name evidence="1" type="ORF">EJG51_014140</name>
</gene>
<dbReference type="Proteomes" id="UP000274350">
    <property type="component" value="Chromosome"/>
</dbReference>
<evidence type="ECO:0000313" key="2">
    <source>
        <dbReference type="Proteomes" id="UP000274350"/>
    </source>
</evidence>
<organism evidence="1 2">
    <name type="scientific">Undibacterium piscinae</name>
    <dbReference type="NCBI Taxonomy" id="2495591"/>
    <lineage>
        <taxon>Bacteria</taxon>
        <taxon>Pseudomonadati</taxon>
        <taxon>Pseudomonadota</taxon>
        <taxon>Betaproteobacteria</taxon>
        <taxon>Burkholderiales</taxon>
        <taxon>Oxalobacteraceae</taxon>
        <taxon>Undibacterium</taxon>
    </lineage>
</organism>